<feature type="domain" description="RES" evidence="1">
    <location>
        <begin position="14"/>
        <end position="140"/>
    </location>
</feature>
<protein>
    <submittedName>
        <fullName evidence="2">RES family NAD+ phosphorylase</fullName>
    </submittedName>
</protein>
<dbReference type="SMART" id="SM00953">
    <property type="entry name" value="RES"/>
    <property type="match status" value="1"/>
</dbReference>
<sequence length="152" mass="17135">MEVFRLANKKYPIELSGVGASITGARWNSKGIEVVYTAQSRALAMAEVVVHVTLATLPSGYVMLTIFIPDDVVVEMLDVKKIPLGWNSFPELVDTQKIGDEFLRSKKSAVLKVPSAVVQGDYNYLLNPFHDDFKKIKIIQQEDFPFDKRIFK</sequence>
<dbReference type="Pfam" id="PF08808">
    <property type="entry name" value="RES"/>
    <property type="match status" value="1"/>
</dbReference>
<evidence type="ECO:0000259" key="1">
    <source>
        <dbReference type="SMART" id="SM00953"/>
    </source>
</evidence>
<keyword evidence="3" id="KW-1185">Reference proteome</keyword>
<organism evidence="2 3">
    <name type="scientific">Flavobacterium jejuense</name>
    <dbReference type="NCBI Taxonomy" id="1544455"/>
    <lineage>
        <taxon>Bacteria</taxon>
        <taxon>Pseudomonadati</taxon>
        <taxon>Bacteroidota</taxon>
        <taxon>Flavobacteriia</taxon>
        <taxon>Flavobacteriales</taxon>
        <taxon>Flavobacteriaceae</taxon>
        <taxon>Flavobacterium</taxon>
    </lineage>
</organism>
<gene>
    <name evidence="2" type="ORF">FIA58_010165</name>
</gene>
<dbReference type="RefSeq" id="WP_140962378.1">
    <property type="nucleotide sequence ID" value="NZ_VEVQ02000006.1"/>
</dbReference>
<reference evidence="2 3" key="2">
    <citation type="submission" date="2020-02" db="EMBL/GenBank/DDBJ databases">
        <title>Flavobacterium profundi sp. nov., isolated from a deep-sea seamount.</title>
        <authorList>
            <person name="Zhang D.-C."/>
        </authorList>
    </citation>
    <scope>NUCLEOTIDE SEQUENCE [LARGE SCALE GENOMIC DNA]</scope>
    <source>
        <strain evidence="2 3">EC11</strain>
    </source>
</reference>
<comment type="caution">
    <text evidence="2">The sequence shown here is derived from an EMBL/GenBank/DDBJ whole genome shotgun (WGS) entry which is preliminary data.</text>
</comment>
<evidence type="ECO:0000313" key="2">
    <source>
        <dbReference type="EMBL" id="NHN26039.1"/>
    </source>
</evidence>
<dbReference type="InterPro" id="IPR014914">
    <property type="entry name" value="RES_dom"/>
</dbReference>
<proteinExistence type="predicted"/>
<evidence type="ECO:0000313" key="3">
    <source>
        <dbReference type="Proteomes" id="UP000817854"/>
    </source>
</evidence>
<reference evidence="3" key="1">
    <citation type="submission" date="2019-05" db="EMBL/GenBank/DDBJ databases">
        <title>Flavobacterium profundi sp. nov., isolated from a deep-sea seamount.</title>
        <authorList>
            <person name="Zhang D.-C."/>
        </authorList>
    </citation>
    <scope>NUCLEOTIDE SEQUENCE [LARGE SCALE GENOMIC DNA]</scope>
    <source>
        <strain evidence="3">EC11</strain>
    </source>
</reference>
<dbReference type="Proteomes" id="UP000817854">
    <property type="component" value="Unassembled WGS sequence"/>
</dbReference>
<dbReference type="EMBL" id="VEVQ02000006">
    <property type="protein sequence ID" value="NHN26039.1"/>
    <property type="molecule type" value="Genomic_DNA"/>
</dbReference>
<name>A0ABX0IQC2_9FLAO</name>
<accession>A0ABX0IQC2</accession>